<gene>
    <name evidence="13" type="ORF">KS4_22310</name>
</gene>
<evidence type="ECO:0000256" key="3">
    <source>
        <dbReference type="ARBA" id="ARBA00007931"/>
    </source>
</evidence>
<keyword evidence="10 11" id="KW-0472">Membrane</keyword>
<evidence type="ECO:0000256" key="10">
    <source>
        <dbReference type="ARBA" id="ARBA00023136"/>
    </source>
</evidence>
<dbReference type="InterPro" id="IPR041489">
    <property type="entry name" value="PDZ_6"/>
</dbReference>
<feature type="domain" description="PDZ" evidence="12">
    <location>
        <begin position="176"/>
        <end position="252"/>
    </location>
</feature>
<evidence type="ECO:0000256" key="4">
    <source>
        <dbReference type="ARBA" id="ARBA00022670"/>
    </source>
</evidence>
<evidence type="ECO:0000256" key="9">
    <source>
        <dbReference type="ARBA" id="ARBA00023049"/>
    </source>
</evidence>
<dbReference type="InterPro" id="IPR004387">
    <property type="entry name" value="Pept_M50_Zn"/>
</dbReference>
<dbReference type="PANTHER" id="PTHR42837">
    <property type="entry name" value="REGULATOR OF SIGMA-E PROTEASE RSEP"/>
    <property type="match status" value="1"/>
</dbReference>
<dbReference type="Pfam" id="PF17820">
    <property type="entry name" value="PDZ_6"/>
    <property type="match status" value="1"/>
</dbReference>
<organism evidence="13 14">
    <name type="scientific">Poriferisphaera corsica</name>
    <dbReference type="NCBI Taxonomy" id="2528020"/>
    <lineage>
        <taxon>Bacteria</taxon>
        <taxon>Pseudomonadati</taxon>
        <taxon>Planctomycetota</taxon>
        <taxon>Phycisphaerae</taxon>
        <taxon>Phycisphaerales</taxon>
        <taxon>Phycisphaeraceae</taxon>
        <taxon>Poriferisphaera</taxon>
    </lineage>
</organism>
<dbReference type="CDD" id="cd06163">
    <property type="entry name" value="S2P-M50_PDZ_RseP-like"/>
    <property type="match status" value="1"/>
</dbReference>
<dbReference type="PROSITE" id="PS50106">
    <property type="entry name" value="PDZ"/>
    <property type="match status" value="1"/>
</dbReference>
<feature type="transmembrane region" description="Helical" evidence="11">
    <location>
        <begin position="148"/>
        <end position="174"/>
    </location>
</feature>
<keyword evidence="7" id="KW-0862">Zinc</keyword>
<reference evidence="13 14" key="1">
    <citation type="submission" date="2019-02" db="EMBL/GenBank/DDBJ databases">
        <title>Deep-cultivation of Planctomycetes and their phenomic and genomic characterization uncovers novel biology.</title>
        <authorList>
            <person name="Wiegand S."/>
            <person name="Jogler M."/>
            <person name="Boedeker C."/>
            <person name="Pinto D."/>
            <person name="Vollmers J."/>
            <person name="Rivas-Marin E."/>
            <person name="Kohn T."/>
            <person name="Peeters S.H."/>
            <person name="Heuer A."/>
            <person name="Rast P."/>
            <person name="Oberbeckmann S."/>
            <person name="Bunk B."/>
            <person name="Jeske O."/>
            <person name="Meyerdierks A."/>
            <person name="Storesund J.E."/>
            <person name="Kallscheuer N."/>
            <person name="Luecker S."/>
            <person name="Lage O.M."/>
            <person name="Pohl T."/>
            <person name="Merkel B.J."/>
            <person name="Hornburger P."/>
            <person name="Mueller R.-W."/>
            <person name="Bruemmer F."/>
            <person name="Labrenz M."/>
            <person name="Spormann A.M."/>
            <person name="Op den Camp H."/>
            <person name="Overmann J."/>
            <person name="Amann R."/>
            <person name="Jetten M.S.M."/>
            <person name="Mascher T."/>
            <person name="Medema M.H."/>
            <person name="Devos D.P."/>
            <person name="Kaster A.-K."/>
            <person name="Ovreas L."/>
            <person name="Rohde M."/>
            <person name="Galperin M.Y."/>
            <person name="Jogler C."/>
        </authorList>
    </citation>
    <scope>NUCLEOTIDE SEQUENCE [LARGE SCALE GENOMIC DNA]</scope>
    <source>
        <strain evidence="13 14">KS4</strain>
    </source>
</reference>
<comment type="similarity">
    <text evidence="3">Belongs to the peptidase M50B family.</text>
</comment>
<evidence type="ECO:0000256" key="2">
    <source>
        <dbReference type="ARBA" id="ARBA00004141"/>
    </source>
</evidence>
<keyword evidence="4 13" id="KW-0645">Protease</keyword>
<evidence type="ECO:0000256" key="7">
    <source>
        <dbReference type="ARBA" id="ARBA00022833"/>
    </source>
</evidence>
<protein>
    <submittedName>
        <fullName evidence="13">Zinc metalloprotease</fullName>
        <ecNumber evidence="13">3.4.24.-</ecNumber>
    </submittedName>
</protein>
<evidence type="ECO:0000256" key="11">
    <source>
        <dbReference type="SAM" id="Phobius"/>
    </source>
</evidence>
<dbReference type="EMBL" id="CP036425">
    <property type="protein sequence ID" value="QDU34169.1"/>
    <property type="molecule type" value="Genomic_DNA"/>
</dbReference>
<accession>A0A517YVC2</accession>
<evidence type="ECO:0000256" key="1">
    <source>
        <dbReference type="ARBA" id="ARBA00001947"/>
    </source>
</evidence>
<sequence length="692" mass="74256">MERLKPMAVFSFIKFLIGFGFLIFVHELGHFLVAKWVGIKCPQFAIGFGTAMVSWRKGIGLKFGSTEPEYEKQILARLLSEGKVEPGTKFEDIDNQLKDDAAEAIGLGETEYRLNYLPLGGYVKMLGQEDMDPKARSVDPRSFNNKPIWARACVISAGVVMNVIFGFLFFILAFQIGVKFPPAIVGGVLPGMPAATTYAEGHEDAAGYQGLKAGDKIVSVDGKSISEMSDLKVASALSDGETPLVLKIDRPGEKNELTYKIKPKPNFAMEGLLGIGVEDPRTTTVGSILQTSSAYEQGVRADMDLVAVNGKPIENYGQLVLALNALKGQPGEFGFKSEDGKEVVAKLQGSPRLEYGGDGLDQNLAGLMPALMVGGFSEKNSALKEAKAEEGDLIANVGGVEWPTLMMLQAKLKEVGDKPVQVTVMRDGDLVDLGAITPRKGLLGFLPDLYLEKPLVAQTLPNTPAADLQLSSGSSLVSIGGQKVGSWGDIQRLLSEVKVGENGEASVDVSFMLNVAGQPIENKQMVLDTAAARGLANAGWRITNQMFFDTLMLPVIAKNPIEAGKLGMVKTWQFTVQTYQTLAGLARGTVGISNLRGPVGILEVGTKTASRGYSWLFFFLGLISINLAVLNFLPIPIVDGGHIVFLIIEKIKGSPASPAVQMAALYVGLALIGMVFVIVTYQDIVRIASSIF</sequence>
<evidence type="ECO:0000256" key="5">
    <source>
        <dbReference type="ARBA" id="ARBA00022692"/>
    </source>
</evidence>
<dbReference type="PANTHER" id="PTHR42837:SF2">
    <property type="entry name" value="MEMBRANE METALLOPROTEASE ARASP2, CHLOROPLASTIC-RELATED"/>
    <property type="match status" value="1"/>
</dbReference>
<dbReference type="InterPro" id="IPR001478">
    <property type="entry name" value="PDZ"/>
</dbReference>
<keyword evidence="14" id="KW-1185">Reference proteome</keyword>
<feature type="transmembrane region" description="Helical" evidence="11">
    <location>
        <begin position="7"/>
        <end position="26"/>
    </location>
</feature>
<evidence type="ECO:0000256" key="6">
    <source>
        <dbReference type="ARBA" id="ARBA00022801"/>
    </source>
</evidence>
<dbReference type="EC" id="3.4.24.-" evidence="13"/>
<evidence type="ECO:0000256" key="8">
    <source>
        <dbReference type="ARBA" id="ARBA00022989"/>
    </source>
</evidence>
<evidence type="ECO:0000313" key="14">
    <source>
        <dbReference type="Proteomes" id="UP000317369"/>
    </source>
</evidence>
<feature type="transmembrane region" description="Helical" evidence="11">
    <location>
        <begin position="615"/>
        <end position="638"/>
    </location>
</feature>
<feature type="transmembrane region" description="Helical" evidence="11">
    <location>
        <begin position="658"/>
        <end position="681"/>
    </location>
</feature>
<keyword evidence="5 11" id="KW-0812">Transmembrane</keyword>
<dbReference type="InterPro" id="IPR008915">
    <property type="entry name" value="Peptidase_M50"/>
</dbReference>
<keyword evidence="6 13" id="KW-0378">Hydrolase</keyword>
<dbReference type="Pfam" id="PF02163">
    <property type="entry name" value="Peptidase_M50"/>
    <property type="match status" value="2"/>
</dbReference>
<name>A0A517YVC2_9BACT</name>
<evidence type="ECO:0000259" key="12">
    <source>
        <dbReference type="PROSITE" id="PS50106"/>
    </source>
</evidence>
<dbReference type="SUPFAM" id="SSF50156">
    <property type="entry name" value="PDZ domain-like"/>
    <property type="match status" value="3"/>
</dbReference>
<dbReference type="KEGG" id="pcor:KS4_22310"/>
<proteinExistence type="inferred from homology"/>
<dbReference type="GO" id="GO:0004222">
    <property type="term" value="F:metalloendopeptidase activity"/>
    <property type="evidence" value="ECO:0007669"/>
    <property type="project" value="InterPro"/>
</dbReference>
<keyword evidence="9 13" id="KW-0482">Metalloprotease</keyword>
<dbReference type="GO" id="GO:0016020">
    <property type="term" value="C:membrane"/>
    <property type="evidence" value="ECO:0007669"/>
    <property type="project" value="UniProtKB-SubCell"/>
</dbReference>
<dbReference type="Gene3D" id="2.30.42.10">
    <property type="match status" value="3"/>
</dbReference>
<dbReference type="InterPro" id="IPR036034">
    <property type="entry name" value="PDZ_sf"/>
</dbReference>
<keyword evidence="8 11" id="KW-1133">Transmembrane helix</keyword>
<comment type="cofactor">
    <cofactor evidence="1">
        <name>Zn(2+)</name>
        <dbReference type="ChEBI" id="CHEBI:29105"/>
    </cofactor>
</comment>
<dbReference type="Proteomes" id="UP000317369">
    <property type="component" value="Chromosome"/>
</dbReference>
<evidence type="ECO:0000313" key="13">
    <source>
        <dbReference type="EMBL" id="QDU34169.1"/>
    </source>
</evidence>
<comment type="subcellular location">
    <subcellularLocation>
        <location evidence="2">Membrane</location>
        <topology evidence="2">Multi-pass membrane protein</topology>
    </subcellularLocation>
</comment>
<dbReference type="SMART" id="SM00228">
    <property type="entry name" value="PDZ"/>
    <property type="match status" value="2"/>
</dbReference>
<dbReference type="AlphaFoldDB" id="A0A517YVC2"/>
<dbReference type="GO" id="GO:0006508">
    <property type="term" value="P:proteolysis"/>
    <property type="evidence" value="ECO:0007669"/>
    <property type="project" value="UniProtKB-KW"/>
</dbReference>